<reference evidence="1 2" key="1">
    <citation type="submission" date="2021-06" db="EMBL/GenBank/DDBJ databases">
        <authorList>
            <person name="Palmer J.M."/>
        </authorList>
    </citation>
    <scope>NUCLEOTIDE SEQUENCE [LARGE SCALE GENOMIC DNA]</scope>
    <source>
        <strain evidence="2">if_2019</strain>
        <tissue evidence="1">Muscle</tissue>
    </source>
</reference>
<comment type="caution">
    <text evidence="1">The sequence shown here is derived from an EMBL/GenBank/DDBJ whole genome shotgun (WGS) entry which is preliminary data.</text>
</comment>
<evidence type="ECO:0000313" key="2">
    <source>
        <dbReference type="Proteomes" id="UP001482620"/>
    </source>
</evidence>
<evidence type="ECO:0000313" key="1">
    <source>
        <dbReference type="EMBL" id="MEQ2244938.1"/>
    </source>
</evidence>
<gene>
    <name evidence="1" type="ORF">ILYODFUR_022342</name>
</gene>
<sequence>MGQWICTFSSPSMPNAGVDRTSLPPQRAGKLGLPGGRRCSVATESLQLNSVVQVWSIVTPVVSENKCRKNLNTKNVVHITVSTIKSTTRQKTRNTQLRKKWELLKQAASSSWGLK</sequence>
<dbReference type="Proteomes" id="UP001482620">
    <property type="component" value="Unassembled WGS sequence"/>
</dbReference>
<keyword evidence="2" id="KW-1185">Reference proteome</keyword>
<accession>A0ABV0UI61</accession>
<proteinExistence type="predicted"/>
<protein>
    <submittedName>
        <fullName evidence="1">Uncharacterized protein</fullName>
    </submittedName>
</protein>
<organism evidence="1 2">
    <name type="scientific">Ilyodon furcidens</name>
    <name type="common">goldbreast splitfin</name>
    <dbReference type="NCBI Taxonomy" id="33524"/>
    <lineage>
        <taxon>Eukaryota</taxon>
        <taxon>Metazoa</taxon>
        <taxon>Chordata</taxon>
        <taxon>Craniata</taxon>
        <taxon>Vertebrata</taxon>
        <taxon>Euteleostomi</taxon>
        <taxon>Actinopterygii</taxon>
        <taxon>Neopterygii</taxon>
        <taxon>Teleostei</taxon>
        <taxon>Neoteleostei</taxon>
        <taxon>Acanthomorphata</taxon>
        <taxon>Ovalentaria</taxon>
        <taxon>Atherinomorphae</taxon>
        <taxon>Cyprinodontiformes</taxon>
        <taxon>Goodeidae</taxon>
        <taxon>Ilyodon</taxon>
    </lineage>
</organism>
<name>A0ABV0UI61_9TELE</name>
<dbReference type="EMBL" id="JAHRIQ010071969">
    <property type="protein sequence ID" value="MEQ2244938.1"/>
    <property type="molecule type" value="Genomic_DNA"/>
</dbReference>